<comment type="subcellular location">
    <subcellularLocation>
        <location evidence="14">Endoplasmic reticulum membrane</location>
        <topology evidence="14">Multi-pass membrane protein</topology>
    </subcellularLocation>
    <subcellularLocation>
        <location evidence="1">Membrane</location>
        <topology evidence="1">Multi-pass membrane protein</topology>
    </subcellularLocation>
</comment>
<keyword evidence="11 14" id="KW-0275">Fatty acid biosynthesis</keyword>
<evidence type="ECO:0000313" key="15">
    <source>
        <dbReference type="EMBL" id="KAK9721675.1"/>
    </source>
</evidence>
<evidence type="ECO:0000256" key="2">
    <source>
        <dbReference type="ARBA" id="ARBA00005194"/>
    </source>
</evidence>
<feature type="transmembrane region" description="Helical" evidence="14">
    <location>
        <begin position="86"/>
        <end position="107"/>
    </location>
</feature>
<dbReference type="Proteomes" id="UP001458880">
    <property type="component" value="Unassembled WGS sequence"/>
</dbReference>
<organism evidence="15 16">
    <name type="scientific">Popillia japonica</name>
    <name type="common">Japanese beetle</name>
    <dbReference type="NCBI Taxonomy" id="7064"/>
    <lineage>
        <taxon>Eukaryota</taxon>
        <taxon>Metazoa</taxon>
        <taxon>Ecdysozoa</taxon>
        <taxon>Arthropoda</taxon>
        <taxon>Hexapoda</taxon>
        <taxon>Insecta</taxon>
        <taxon>Pterygota</taxon>
        <taxon>Neoptera</taxon>
        <taxon>Endopterygota</taxon>
        <taxon>Coleoptera</taxon>
        <taxon>Polyphaga</taxon>
        <taxon>Scarabaeiformia</taxon>
        <taxon>Scarabaeidae</taxon>
        <taxon>Rutelinae</taxon>
        <taxon>Popillia</taxon>
    </lineage>
</organism>
<dbReference type="Pfam" id="PF04387">
    <property type="entry name" value="PTPLA"/>
    <property type="match status" value="1"/>
</dbReference>
<sequence length="235" mass="27291">MDLNAQNCLSKNEKLEQLKKRYLFCYNLIQCLGWSFVLYQMLCYFQFSDKAVSLFDSVKVPLLIFQCGAFLEYFHAKYKLTKSSPAVTLIQIYSRIMVLLAVLIAVAPSRSSSGLPMLLIAWSVTEIIRYLNYTLSTYGQAPYFIVWLRYTTFIPLYPLGVTGELLCMYAAAAVVRHTNQWSLDFPNMYNTVFYYHHYLILSMLLYIPFFPKLYLHMFKQRVKVLGSQKAEGKAA</sequence>
<evidence type="ECO:0000256" key="3">
    <source>
        <dbReference type="ARBA" id="ARBA00007811"/>
    </source>
</evidence>
<keyword evidence="16" id="KW-1185">Reference proteome</keyword>
<feature type="transmembrane region" description="Helical" evidence="14">
    <location>
        <begin position="195"/>
        <end position="215"/>
    </location>
</feature>
<comment type="similarity">
    <text evidence="3 14">Belongs to the very long-chain fatty acids dehydratase HACD family.</text>
</comment>
<evidence type="ECO:0000256" key="13">
    <source>
        <dbReference type="ARBA" id="ARBA00036671"/>
    </source>
</evidence>
<evidence type="ECO:0000256" key="1">
    <source>
        <dbReference type="ARBA" id="ARBA00004141"/>
    </source>
</evidence>
<feature type="transmembrane region" description="Helical" evidence="14">
    <location>
        <begin position="113"/>
        <end position="132"/>
    </location>
</feature>
<comment type="caution">
    <text evidence="15">The sequence shown here is derived from an EMBL/GenBank/DDBJ whole genome shotgun (WGS) entry which is preliminary data.</text>
</comment>
<keyword evidence="10 14" id="KW-0472">Membrane</keyword>
<evidence type="ECO:0000256" key="9">
    <source>
        <dbReference type="ARBA" id="ARBA00023098"/>
    </source>
</evidence>
<evidence type="ECO:0000256" key="10">
    <source>
        <dbReference type="ARBA" id="ARBA00023136"/>
    </source>
</evidence>
<protein>
    <recommendedName>
        <fullName evidence="4 14">Very-long-chain (3R)-3-hydroxyacyl-CoA dehydratase</fullName>
        <ecNumber evidence="4 14">4.2.1.134</ecNumber>
    </recommendedName>
</protein>
<keyword evidence="7 14" id="KW-0276">Fatty acid metabolism</keyword>
<comment type="pathway">
    <text evidence="2 14">Lipid metabolism; fatty acid biosynthesis.</text>
</comment>
<accession>A0AAW1KQK4</accession>
<dbReference type="AlphaFoldDB" id="A0AAW1KQK4"/>
<evidence type="ECO:0000256" key="6">
    <source>
        <dbReference type="ARBA" id="ARBA00022692"/>
    </source>
</evidence>
<dbReference type="GO" id="GO:0030148">
    <property type="term" value="P:sphingolipid biosynthetic process"/>
    <property type="evidence" value="ECO:0007669"/>
    <property type="project" value="TreeGrafter"/>
</dbReference>
<dbReference type="InterPro" id="IPR007482">
    <property type="entry name" value="Tyr_Pase-like_PTPLA"/>
</dbReference>
<evidence type="ECO:0000313" key="16">
    <source>
        <dbReference type="Proteomes" id="UP001458880"/>
    </source>
</evidence>
<comment type="function">
    <text evidence="14">Catalyzes the third of the four reactions of the long-chain fatty acids elongation cycle. This endoplasmic reticulum-bound enzymatic process, allows the addition of two carbons to the chain of long- and very long-chain fatty acids/VLCFAs per cycle. This enzyme catalyzes the dehydration of the 3-hydroxyacyl-CoA intermediate into trans-2,3-enoyl-CoA, within each cycle of fatty acid elongation. Thereby, it participates to the production of VLCFAs of different chain lengths that are involved in multiple biological processes as precursors of membrane lipids and lipid mediators.</text>
</comment>
<evidence type="ECO:0000256" key="11">
    <source>
        <dbReference type="ARBA" id="ARBA00023160"/>
    </source>
</evidence>
<dbReference type="GO" id="GO:0030497">
    <property type="term" value="P:fatty acid elongation"/>
    <property type="evidence" value="ECO:0007669"/>
    <property type="project" value="TreeGrafter"/>
</dbReference>
<keyword evidence="14" id="KW-0256">Endoplasmic reticulum</keyword>
<evidence type="ECO:0000256" key="8">
    <source>
        <dbReference type="ARBA" id="ARBA00022989"/>
    </source>
</evidence>
<evidence type="ECO:0000256" key="12">
    <source>
        <dbReference type="ARBA" id="ARBA00023239"/>
    </source>
</evidence>
<dbReference type="GO" id="GO:0005789">
    <property type="term" value="C:endoplasmic reticulum membrane"/>
    <property type="evidence" value="ECO:0007669"/>
    <property type="project" value="UniProtKB-SubCell"/>
</dbReference>
<keyword evidence="8 14" id="KW-1133">Transmembrane helix</keyword>
<reference evidence="15 16" key="1">
    <citation type="journal article" date="2024" name="BMC Genomics">
        <title>De novo assembly and annotation of Popillia japonica's genome with initial clues to its potential as an invasive pest.</title>
        <authorList>
            <person name="Cucini C."/>
            <person name="Boschi S."/>
            <person name="Funari R."/>
            <person name="Cardaioli E."/>
            <person name="Iannotti N."/>
            <person name="Marturano G."/>
            <person name="Paoli F."/>
            <person name="Bruttini M."/>
            <person name="Carapelli A."/>
            <person name="Frati F."/>
            <person name="Nardi F."/>
        </authorList>
    </citation>
    <scope>NUCLEOTIDE SEQUENCE [LARGE SCALE GENOMIC DNA]</scope>
    <source>
        <strain evidence="15">DMR45628</strain>
    </source>
</reference>
<evidence type="ECO:0000256" key="4">
    <source>
        <dbReference type="ARBA" id="ARBA00013122"/>
    </source>
</evidence>
<dbReference type="EMBL" id="JASPKY010000196">
    <property type="protein sequence ID" value="KAK9721675.1"/>
    <property type="molecule type" value="Genomic_DNA"/>
</dbReference>
<keyword evidence="12 14" id="KW-0456">Lyase</keyword>
<feature type="transmembrane region" description="Helical" evidence="14">
    <location>
        <begin position="21"/>
        <end position="42"/>
    </location>
</feature>
<proteinExistence type="inferred from homology"/>
<evidence type="ECO:0000256" key="14">
    <source>
        <dbReference type="RuleBase" id="RU363109"/>
    </source>
</evidence>
<gene>
    <name evidence="15" type="ORF">QE152_g20792</name>
</gene>
<comment type="catalytic activity">
    <reaction evidence="13 14">
        <text>a very-long-chain (3R)-3-hydroxyacyl-CoA = a very-long-chain (2E)-enoyl-CoA + H2O</text>
        <dbReference type="Rhea" id="RHEA:45812"/>
        <dbReference type="ChEBI" id="CHEBI:15377"/>
        <dbReference type="ChEBI" id="CHEBI:83728"/>
        <dbReference type="ChEBI" id="CHEBI:85440"/>
        <dbReference type="EC" id="4.2.1.134"/>
    </reaction>
</comment>
<dbReference type="GO" id="GO:0102158">
    <property type="term" value="F:very-long-chain (3R)-3-hydroxyacyl-CoA dehydratase activity"/>
    <property type="evidence" value="ECO:0007669"/>
    <property type="project" value="UniProtKB-EC"/>
</dbReference>
<feature type="transmembrane region" description="Helical" evidence="14">
    <location>
        <begin position="54"/>
        <end position="74"/>
    </location>
</feature>
<dbReference type="PANTHER" id="PTHR11035:SF3">
    <property type="entry name" value="VERY-LONG-CHAIN (3R)-3-HYDROXYACYL-COA DEHYDRATASE"/>
    <property type="match status" value="1"/>
</dbReference>
<dbReference type="GO" id="GO:0042761">
    <property type="term" value="P:very long-chain fatty acid biosynthetic process"/>
    <property type="evidence" value="ECO:0007669"/>
    <property type="project" value="TreeGrafter"/>
</dbReference>
<keyword evidence="9 14" id="KW-0443">Lipid metabolism</keyword>
<evidence type="ECO:0000256" key="7">
    <source>
        <dbReference type="ARBA" id="ARBA00022832"/>
    </source>
</evidence>
<keyword evidence="6 14" id="KW-0812">Transmembrane</keyword>
<keyword evidence="5 14" id="KW-0444">Lipid biosynthesis</keyword>
<dbReference type="PANTHER" id="PTHR11035">
    <property type="entry name" value="VERY-LONG-CHAIN (3R)-3-HYDROXYACYL-COA DEHYDRATASE"/>
    <property type="match status" value="1"/>
</dbReference>
<feature type="transmembrane region" description="Helical" evidence="14">
    <location>
        <begin position="153"/>
        <end position="175"/>
    </location>
</feature>
<evidence type="ECO:0000256" key="5">
    <source>
        <dbReference type="ARBA" id="ARBA00022516"/>
    </source>
</evidence>
<dbReference type="EC" id="4.2.1.134" evidence="4 14"/>
<name>A0AAW1KQK4_POPJA</name>